<dbReference type="InterPro" id="IPR041577">
    <property type="entry name" value="RT_RNaseH_2"/>
</dbReference>
<dbReference type="PANTHER" id="PTHR34072:SF55">
    <property type="entry name" value="DNA_RNA POLYMERASES SUPERFAMILY PROTEIN"/>
    <property type="match status" value="1"/>
</dbReference>
<comment type="caution">
    <text evidence="3">The sequence shown here is derived from an EMBL/GenBank/DDBJ whole genome shotgun (WGS) entry which is preliminary data.</text>
</comment>
<dbReference type="InterPro" id="IPR016197">
    <property type="entry name" value="Chromo-like_dom_sf"/>
</dbReference>
<dbReference type="Gene3D" id="3.10.10.10">
    <property type="entry name" value="HIV Type 1 Reverse Transcriptase, subunit A, domain 1"/>
    <property type="match status" value="1"/>
</dbReference>
<feature type="domain" description="Tf2-1-like SH3-like" evidence="2">
    <location>
        <begin position="427"/>
        <end position="490"/>
    </location>
</feature>
<dbReference type="AlphaFoldDB" id="A0A699HDW5"/>
<dbReference type="Pfam" id="PF17919">
    <property type="entry name" value="RT_RNaseH_2"/>
    <property type="match status" value="1"/>
</dbReference>
<dbReference type="PANTHER" id="PTHR34072">
    <property type="entry name" value="ENZYMATIC POLYPROTEIN-RELATED"/>
    <property type="match status" value="1"/>
</dbReference>
<dbReference type="SUPFAM" id="SSF54160">
    <property type="entry name" value="Chromo domain-like"/>
    <property type="match status" value="1"/>
</dbReference>
<dbReference type="SUPFAM" id="SSF56672">
    <property type="entry name" value="DNA/RNA polymerases"/>
    <property type="match status" value="1"/>
</dbReference>
<organism evidence="3">
    <name type="scientific">Tanacetum cinerariifolium</name>
    <name type="common">Dalmatian daisy</name>
    <name type="synonym">Chrysanthemum cinerariifolium</name>
    <dbReference type="NCBI Taxonomy" id="118510"/>
    <lineage>
        <taxon>Eukaryota</taxon>
        <taxon>Viridiplantae</taxon>
        <taxon>Streptophyta</taxon>
        <taxon>Embryophyta</taxon>
        <taxon>Tracheophyta</taxon>
        <taxon>Spermatophyta</taxon>
        <taxon>Magnoliopsida</taxon>
        <taxon>eudicotyledons</taxon>
        <taxon>Gunneridae</taxon>
        <taxon>Pentapetalae</taxon>
        <taxon>asterids</taxon>
        <taxon>campanulids</taxon>
        <taxon>Asterales</taxon>
        <taxon>Asteraceae</taxon>
        <taxon>Asteroideae</taxon>
        <taxon>Anthemideae</taxon>
        <taxon>Anthemidinae</taxon>
        <taxon>Tanacetum</taxon>
    </lineage>
</organism>
<protein>
    <submittedName>
        <fullName evidence="3">Reverse transcriptase</fullName>
    </submittedName>
</protein>
<sequence length="564" mass="65319">MMVKHVKFVQEYIDEYDNLLCRVELSEEQSISLFLAGLQNDVEVAVRIFKPRLLAELYGLAKLKKATLNAMKSKNMIPLLPNSRFSGSNSTYPNNPKPKDAIESMVQELLDYGVIRHTQSPFSSPIVMVKKNDGSWKMCVDYRQLNKHTIKDKFHVLLIEELIDELYGSKVAITKLEYPTKIQAMKEWHVPKNLKQLRGFLECLYNEAEQAFEQLKEAMMAAPILKLLNFEEDFVVETDASEEGTGVVLQQHGHLRGYLLDRHFKIKTYHLSLKYLLDQRISTPTQMKWLPKLMGFDYEIEYKRGKDNVVDDALSRIQGDAQLLHMMVSTVSSDVQQRIKDSCTGDVEIQALIAKLKVRKDCTKHYSWPNNLLTRKGKLVVGNESSLQHDLIEYFHVGTMGGHSGVKVRMKNKADKKRSEREFELNDWVYVKLQPGRKISMRKGRHHKLSPKFYGPYQVIARIGKVPYRLNLLANSHIHLVFHVSQLKAHKRDNPNTQKALTKVYEDAMISDKPQTVLERKKLKKWEEEVEYVLVQWVNGSREDATWESLSDMASSYPQFSWDS</sequence>
<name>A0A699HDW5_TANCI</name>
<dbReference type="InterPro" id="IPR056924">
    <property type="entry name" value="SH3_Tf2-1"/>
</dbReference>
<accession>A0A699HDW5</accession>
<feature type="domain" description="Reverse transcriptase/retrotransposon-derived protein RNase H-like" evidence="1">
    <location>
        <begin position="206"/>
        <end position="254"/>
    </location>
</feature>
<keyword evidence="3" id="KW-0808">Transferase</keyword>
<proteinExistence type="predicted"/>
<evidence type="ECO:0000313" key="3">
    <source>
        <dbReference type="EMBL" id="GEX95434.1"/>
    </source>
</evidence>
<keyword evidence="3" id="KW-0695">RNA-directed DNA polymerase</keyword>
<dbReference type="GO" id="GO:0003964">
    <property type="term" value="F:RNA-directed DNA polymerase activity"/>
    <property type="evidence" value="ECO:0007669"/>
    <property type="project" value="UniProtKB-KW"/>
</dbReference>
<dbReference type="Pfam" id="PF24626">
    <property type="entry name" value="SH3_Tf2-1"/>
    <property type="match status" value="1"/>
</dbReference>
<gene>
    <name evidence="3" type="ORF">Tci_367409</name>
</gene>
<dbReference type="EMBL" id="BKCJ010141415">
    <property type="protein sequence ID" value="GEX95434.1"/>
    <property type="molecule type" value="Genomic_DNA"/>
</dbReference>
<evidence type="ECO:0000259" key="1">
    <source>
        <dbReference type="Pfam" id="PF17919"/>
    </source>
</evidence>
<keyword evidence="3" id="KW-0548">Nucleotidyltransferase</keyword>
<reference evidence="3" key="1">
    <citation type="journal article" date="2019" name="Sci. Rep.">
        <title>Draft genome of Tanacetum cinerariifolium, the natural source of mosquito coil.</title>
        <authorList>
            <person name="Yamashiro T."/>
            <person name="Shiraishi A."/>
            <person name="Satake H."/>
            <person name="Nakayama K."/>
        </authorList>
    </citation>
    <scope>NUCLEOTIDE SEQUENCE</scope>
</reference>
<evidence type="ECO:0000259" key="2">
    <source>
        <dbReference type="Pfam" id="PF24626"/>
    </source>
</evidence>
<dbReference type="InterPro" id="IPR043502">
    <property type="entry name" value="DNA/RNA_pol_sf"/>
</dbReference>